<dbReference type="Gene3D" id="2.40.30.10">
    <property type="entry name" value="Translation factors"/>
    <property type="match status" value="1"/>
</dbReference>
<proteinExistence type="predicted"/>
<dbReference type="InterPro" id="IPR013113">
    <property type="entry name" value="SIP_FAD-bd"/>
</dbReference>
<dbReference type="GO" id="GO:0016491">
    <property type="term" value="F:oxidoreductase activity"/>
    <property type="evidence" value="ECO:0007669"/>
    <property type="project" value="InterPro"/>
</dbReference>
<comment type="caution">
    <text evidence="3">The sequence shown here is derived from an EMBL/GenBank/DDBJ whole genome shotgun (WGS) entry which is preliminary data.</text>
</comment>
<organism evidence="3 4">
    <name type="scientific">Streptomyces tardus</name>
    <dbReference type="NCBI Taxonomy" id="2780544"/>
    <lineage>
        <taxon>Bacteria</taxon>
        <taxon>Bacillati</taxon>
        <taxon>Actinomycetota</taxon>
        <taxon>Actinomycetes</taxon>
        <taxon>Kitasatosporales</taxon>
        <taxon>Streptomycetaceae</taxon>
        <taxon>Streptomyces</taxon>
    </lineage>
</organism>
<name>A0A949NAD0_9ACTN</name>
<dbReference type="InterPro" id="IPR017927">
    <property type="entry name" value="FAD-bd_FR_type"/>
</dbReference>
<dbReference type="InterPro" id="IPR039261">
    <property type="entry name" value="FNR_nucleotide-bd"/>
</dbReference>
<gene>
    <name evidence="3" type="ORF">JGS22_019575</name>
</gene>
<dbReference type="CDD" id="cd06193">
    <property type="entry name" value="siderophore_interacting"/>
    <property type="match status" value="1"/>
</dbReference>
<feature type="domain" description="FAD-binding FR-type" evidence="2">
    <location>
        <begin position="9"/>
        <end position="164"/>
    </location>
</feature>
<dbReference type="EMBL" id="JAELVF020000001">
    <property type="protein sequence ID" value="MBU7599763.1"/>
    <property type="molecule type" value="Genomic_DNA"/>
</dbReference>
<dbReference type="InterPro" id="IPR007037">
    <property type="entry name" value="SIP_rossman_dom"/>
</dbReference>
<dbReference type="InterPro" id="IPR039374">
    <property type="entry name" value="SIP_fam"/>
</dbReference>
<keyword evidence="4" id="KW-1185">Reference proteome</keyword>
<evidence type="ECO:0000313" key="3">
    <source>
        <dbReference type="EMBL" id="MBU7599763.1"/>
    </source>
</evidence>
<dbReference type="Proteomes" id="UP000694501">
    <property type="component" value="Unassembled WGS sequence"/>
</dbReference>
<dbReference type="PANTHER" id="PTHR30157">
    <property type="entry name" value="FERRIC REDUCTASE, NADPH-DEPENDENT"/>
    <property type="match status" value="1"/>
</dbReference>
<sequence length="298" mass="32601">MAVSAPSAFRFFPVRVARSTRLSPSLVRITFAGESLRDFDSGGRDQSFSLFLPHPGQELPVLPDVDGDGWFAAWRAMDPEVRAIMRSYTVREHRRSPRGPGPGPAGARDDGGSRDDGDEVDVDFALHGDLGPASRWARAARPGDRTTLLGPAVRENKSIGFRLPQDADWVLLAADETALPAVAGILDWLPPTVPAHIWLEVPDTADRRALPHHPGAKVNWLVHEGSPARRGELLTALREAPFPAGAPYAWLAGEAGAVRAMRRHLVRERGLDRARVQFSGYWRLGATEEDLRREALAG</sequence>
<dbReference type="RefSeq" id="WP_211041350.1">
    <property type="nucleotide sequence ID" value="NZ_JAELVF020000001.1"/>
</dbReference>
<dbReference type="PANTHER" id="PTHR30157:SF0">
    <property type="entry name" value="NADPH-DEPENDENT FERRIC-CHELATE REDUCTASE"/>
    <property type="match status" value="1"/>
</dbReference>
<dbReference type="Pfam" id="PF04954">
    <property type="entry name" value="SIP"/>
    <property type="match status" value="1"/>
</dbReference>
<dbReference type="InterPro" id="IPR017938">
    <property type="entry name" value="Riboflavin_synthase-like_b-brl"/>
</dbReference>
<feature type="region of interest" description="Disordered" evidence="1">
    <location>
        <begin position="90"/>
        <end position="123"/>
    </location>
</feature>
<accession>A0A949NAD0</accession>
<evidence type="ECO:0000313" key="4">
    <source>
        <dbReference type="Proteomes" id="UP000694501"/>
    </source>
</evidence>
<evidence type="ECO:0000259" key="2">
    <source>
        <dbReference type="PROSITE" id="PS51384"/>
    </source>
</evidence>
<dbReference type="PROSITE" id="PS51384">
    <property type="entry name" value="FAD_FR"/>
    <property type="match status" value="1"/>
</dbReference>
<dbReference type="SUPFAM" id="SSF63380">
    <property type="entry name" value="Riboflavin synthase domain-like"/>
    <property type="match status" value="1"/>
</dbReference>
<reference evidence="3" key="1">
    <citation type="submission" date="2021-06" db="EMBL/GenBank/DDBJ databases">
        <title>Sequencing of actinobacteria type strains.</title>
        <authorList>
            <person name="Nguyen G.-S."/>
            <person name="Wentzel A."/>
        </authorList>
    </citation>
    <scope>NUCLEOTIDE SEQUENCE</scope>
    <source>
        <strain evidence="3">P38-E01</strain>
    </source>
</reference>
<protein>
    <submittedName>
        <fullName evidence="3">Siderophore-interacting protein</fullName>
    </submittedName>
</protein>
<dbReference type="Gene3D" id="3.40.50.80">
    <property type="entry name" value="Nucleotide-binding domain of ferredoxin-NADP reductase (FNR) module"/>
    <property type="match status" value="1"/>
</dbReference>
<dbReference type="AlphaFoldDB" id="A0A949NAD0"/>
<evidence type="ECO:0000256" key="1">
    <source>
        <dbReference type="SAM" id="MobiDB-lite"/>
    </source>
</evidence>
<dbReference type="Pfam" id="PF08021">
    <property type="entry name" value="FAD_binding_9"/>
    <property type="match status" value="1"/>
</dbReference>